<feature type="domain" description="Galactosyltransferase C-terminal" evidence="4">
    <location>
        <begin position="166"/>
        <end position="226"/>
    </location>
</feature>
<name>A0ABT8BEH6_9HYPH</name>
<evidence type="ECO:0000259" key="4">
    <source>
        <dbReference type="Pfam" id="PF02709"/>
    </source>
</evidence>
<reference evidence="6" key="1">
    <citation type="journal article" date="2019" name="Int. J. Syst. Evol. Microbiol.">
        <title>The Global Catalogue of Microorganisms (GCM) 10K type strain sequencing project: providing services to taxonomists for standard genome sequencing and annotation.</title>
        <authorList>
            <consortium name="The Broad Institute Genomics Platform"/>
            <consortium name="The Broad Institute Genome Sequencing Center for Infectious Disease"/>
            <person name="Wu L."/>
            <person name="Ma J."/>
        </authorList>
    </citation>
    <scope>NUCLEOTIDE SEQUENCE [LARGE SCALE GENOMIC DNA]</scope>
    <source>
        <strain evidence="6">CECT 7069</strain>
    </source>
</reference>
<dbReference type="Gene3D" id="3.90.550.10">
    <property type="entry name" value="Spore Coat Polysaccharide Biosynthesis Protein SpsA, Chain A"/>
    <property type="match status" value="1"/>
</dbReference>
<sequence>MPTDFTDRPPLRGGAASASVLTLVRGREAHLRNLMRGLARQSVPPLELVIAWMQPEPASDLPDPGCPVRHLHVPGEPMPLAAARNRAAEAARGERLIFLDVDCIPGPGLVAAYAGAPIEALLLGEVMYLPEGAVGPDLDIAALDHAGRVHPARPPIPETGLRPEPDATELWGLSFALPAGAYAGIGGMDEGFTGYGAEETDFAVRLAASGLPTCWVAGARAYHQHHPVHVPPLHHFEHILRNAVRFHARHGRWCMEYWLGQFREAGFIAWDADGPAIRRLRAPSPAEIAATRQPGTCLFS</sequence>
<comment type="caution">
    <text evidence="5">The sequence shown here is derived from an EMBL/GenBank/DDBJ whole genome shotgun (WGS) entry which is preliminary data.</text>
</comment>
<evidence type="ECO:0000313" key="5">
    <source>
        <dbReference type="EMBL" id="MDN3590401.1"/>
    </source>
</evidence>
<comment type="similarity">
    <text evidence="1">Belongs to the glycosyltransferase 2 family.</text>
</comment>
<organism evidence="5 6">
    <name type="scientific">Methylobacterium adhaesivum</name>
    <dbReference type="NCBI Taxonomy" id="333297"/>
    <lineage>
        <taxon>Bacteria</taxon>
        <taxon>Pseudomonadati</taxon>
        <taxon>Pseudomonadota</taxon>
        <taxon>Alphaproteobacteria</taxon>
        <taxon>Hyphomicrobiales</taxon>
        <taxon>Methylobacteriaceae</taxon>
        <taxon>Methylobacterium</taxon>
    </lineage>
</organism>
<evidence type="ECO:0000313" key="6">
    <source>
        <dbReference type="Proteomes" id="UP001224644"/>
    </source>
</evidence>
<evidence type="ECO:0000256" key="3">
    <source>
        <dbReference type="ARBA" id="ARBA00022679"/>
    </source>
</evidence>
<accession>A0ABT8BEH6</accession>
<keyword evidence="3" id="KW-0808">Transferase</keyword>
<protein>
    <submittedName>
        <fullName evidence="5">Galactosyltransferase-related protein</fullName>
    </submittedName>
</protein>
<gene>
    <name evidence="5" type="ORF">QWZ12_07200</name>
</gene>
<dbReference type="Pfam" id="PF02709">
    <property type="entry name" value="Glyco_transf_7C"/>
    <property type="match status" value="1"/>
</dbReference>
<dbReference type="InterPro" id="IPR027791">
    <property type="entry name" value="Galactosyl_T_C"/>
</dbReference>
<dbReference type="SUPFAM" id="SSF53448">
    <property type="entry name" value="Nucleotide-diphospho-sugar transferases"/>
    <property type="match status" value="1"/>
</dbReference>
<dbReference type="PANTHER" id="PTHR43179">
    <property type="entry name" value="RHAMNOSYLTRANSFERASE WBBL"/>
    <property type="match status" value="1"/>
</dbReference>
<evidence type="ECO:0000256" key="2">
    <source>
        <dbReference type="ARBA" id="ARBA00022676"/>
    </source>
</evidence>
<proteinExistence type="inferred from homology"/>
<dbReference type="CDD" id="cd00761">
    <property type="entry name" value="Glyco_tranf_GTA_type"/>
    <property type="match status" value="1"/>
</dbReference>
<dbReference type="PANTHER" id="PTHR43179:SF12">
    <property type="entry name" value="GALACTOFURANOSYLTRANSFERASE GLFT2"/>
    <property type="match status" value="1"/>
</dbReference>
<keyword evidence="2 5" id="KW-0328">Glycosyltransferase</keyword>
<dbReference type="RefSeq" id="WP_238227572.1">
    <property type="nucleotide sequence ID" value="NZ_BPQD01000030.1"/>
</dbReference>
<dbReference type="GO" id="GO:0016757">
    <property type="term" value="F:glycosyltransferase activity"/>
    <property type="evidence" value="ECO:0007669"/>
    <property type="project" value="UniProtKB-KW"/>
</dbReference>
<keyword evidence="6" id="KW-1185">Reference proteome</keyword>
<dbReference type="EMBL" id="JAUFPX010000004">
    <property type="protein sequence ID" value="MDN3590401.1"/>
    <property type="molecule type" value="Genomic_DNA"/>
</dbReference>
<dbReference type="InterPro" id="IPR029044">
    <property type="entry name" value="Nucleotide-diphossugar_trans"/>
</dbReference>
<dbReference type="Proteomes" id="UP001224644">
    <property type="component" value="Unassembled WGS sequence"/>
</dbReference>
<evidence type="ECO:0000256" key="1">
    <source>
        <dbReference type="ARBA" id="ARBA00006739"/>
    </source>
</evidence>